<keyword evidence="3" id="KW-1185">Reference proteome</keyword>
<dbReference type="AlphaFoldDB" id="A0AAV7E4Y2"/>
<dbReference type="InterPro" id="IPR038796">
    <property type="entry name" value="At1g76070-like"/>
</dbReference>
<comment type="caution">
    <text evidence="2">The sequence shown here is derived from an EMBL/GenBank/DDBJ whole genome shotgun (WGS) entry which is preliminary data.</text>
</comment>
<evidence type="ECO:0000256" key="1">
    <source>
        <dbReference type="SAM" id="MobiDB-lite"/>
    </source>
</evidence>
<feature type="compositionally biased region" description="Acidic residues" evidence="1">
    <location>
        <begin position="178"/>
        <end position="195"/>
    </location>
</feature>
<dbReference type="Proteomes" id="UP000825729">
    <property type="component" value="Unassembled WGS sequence"/>
</dbReference>
<proteinExistence type="predicted"/>
<feature type="region of interest" description="Disordered" evidence="1">
    <location>
        <begin position="164"/>
        <end position="196"/>
    </location>
</feature>
<sequence>MEKPAKSKSKIFSFIFLNQPFSPGRDKFKAGKGFSGPIISIIPAEARRKTRNGSFDAQEPTSPKVSCIGQIKHKKKICKAKCATAAAVPAAVKESKGRKKGKQHSSAIGRMFRGGKGRKGAAEESKEEVDLEVRPPPPGLGQMRKFSSGREAFRDFDWRAAANRGGGAALSRQRGYYSDEEQRDDHSDEDDEDDFMVAHSGPLVAFSAPLAVGGAQSAEPRKEINIWKRRTMAAPRPLELNAGKKHF</sequence>
<gene>
    <name evidence="2" type="ORF">H6P81_018716</name>
</gene>
<dbReference type="EMBL" id="JAINDJ010000007">
    <property type="protein sequence ID" value="KAG9442862.1"/>
    <property type="molecule type" value="Genomic_DNA"/>
</dbReference>
<feature type="region of interest" description="Disordered" evidence="1">
    <location>
        <begin position="93"/>
        <end position="147"/>
    </location>
</feature>
<dbReference type="PANTHER" id="PTHR34779">
    <property type="entry name" value="OS09G0542900 PROTEIN"/>
    <property type="match status" value="1"/>
</dbReference>
<name>A0AAV7E4Y2_ARIFI</name>
<evidence type="ECO:0000313" key="3">
    <source>
        <dbReference type="Proteomes" id="UP000825729"/>
    </source>
</evidence>
<evidence type="ECO:0008006" key="4">
    <source>
        <dbReference type="Google" id="ProtNLM"/>
    </source>
</evidence>
<protein>
    <recommendedName>
        <fullName evidence="4">Syringolide-induced protein 14-1-1</fullName>
    </recommendedName>
</protein>
<dbReference type="PANTHER" id="PTHR34779:SF1">
    <property type="entry name" value="OS09G0542900 PROTEIN"/>
    <property type="match status" value="1"/>
</dbReference>
<reference evidence="2 3" key="1">
    <citation type="submission" date="2021-07" db="EMBL/GenBank/DDBJ databases">
        <title>The Aristolochia fimbriata genome: insights into angiosperm evolution, floral development and chemical biosynthesis.</title>
        <authorList>
            <person name="Jiao Y."/>
        </authorList>
    </citation>
    <scope>NUCLEOTIDE SEQUENCE [LARGE SCALE GENOMIC DNA]</scope>
    <source>
        <strain evidence="2">IBCAS-2021</strain>
        <tissue evidence="2">Leaf</tissue>
    </source>
</reference>
<evidence type="ECO:0000313" key="2">
    <source>
        <dbReference type="EMBL" id="KAG9442862.1"/>
    </source>
</evidence>
<organism evidence="2 3">
    <name type="scientific">Aristolochia fimbriata</name>
    <name type="common">White veined hardy Dutchman's pipe vine</name>
    <dbReference type="NCBI Taxonomy" id="158543"/>
    <lineage>
        <taxon>Eukaryota</taxon>
        <taxon>Viridiplantae</taxon>
        <taxon>Streptophyta</taxon>
        <taxon>Embryophyta</taxon>
        <taxon>Tracheophyta</taxon>
        <taxon>Spermatophyta</taxon>
        <taxon>Magnoliopsida</taxon>
        <taxon>Magnoliidae</taxon>
        <taxon>Piperales</taxon>
        <taxon>Aristolochiaceae</taxon>
        <taxon>Aristolochia</taxon>
    </lineage>
</organism>
<accession>A0AAV7E4Y2</accession>